<evidence type="ECO:0000259" key="1">
    <source>
        <dbReference type="Pfam" id="PF08241"/>
    </source>
</evidence>
<dbReference type="CDD" id="cd02440">
    <property type="entry name" value="AdoMet_MTases"/>
    <property type="match status" value="1"/>
</dbReference>
<accession>A0A9D6QJ52</accession>
<dbReference type="GO" id="GO:0032259">
    <property type="term" value="P:methylation"/>
    <property type="evidence" value="ECO:0007669"/>
    <property type="project" value="UniProtKB-KW"/>
</dbReference>
<feature type="domain" description="Methyltransferase type 11" evidence="1">
    <location>
        <begin position="31"/>
        <end position="122"/>
    </location>
</feature>
<dbReference type="Pfam" id="PF08241">
    <property type="entry name" value="Methyltransf_11"/>
    <property type="match status" value="1"/>
</dbReference>
<dbReference type="PANTHER" id="PTHR43591:SF24">
    <property type="entry name" value="2-METHOXY-6-POLYPRENYL-1,4-BENZOQUINOL METHYLASE, MITOCHONDRIAL"/>
    <property type="match status" value="1"/>
</dbReference>
<protein>
    <submittedName>
        <fullName evidence="2">Methyltransferase domain-containing protein</fullName>
    </submittedName>
</protein>
<sequence>LPYHDAFAPLTRQSIAALLDAAEVEHGVKTLDVACGPGDVAAGAAERGAKVAGIDFAPAMVDQASRLHPGIEFRAGDAEALPFEPGSFEAVVINFGVLHFADPDRAIAEAHRVLEKGGRLAFTVWAPPERAPGFAIVLNAIERHGRMDVGLPEGPPFFRFADRVECERTLIGVGFRGVRMHELPLLWRLPGADALFDAFWEGGVRTRGLLRAQTPGALAAIRIAIREGVAAHLAAHGATASNGGDIELPMPAVMTWGVKG</sequence>
<organism evidence="2 3">
    <name type="scientific">Eiseniibacteriota bacterium</name>
    <dbReference type="NCBI Taxonomy" id="2212470"/>
    <lineage>
        <taxon>Bacteria</taxon>
        <taxon>Candidatus Eiseniibacteriota</taxon>
    </lineage>
</organism>
<evidence type="ECO:0000313" key="3">
    <source>
        <dbReference type="Proteomes" id="UP000807850"/>
    </source>
</evidence>
<dbReference type="EMBL" id="JACQAY010000256">
    <property type="protein sequence ID" value="MBI3540157.1"/>
    <property type="molecule type" value="Genomic_DNA"/>
</dbReference>
<dbReference type="SUPFAM" id="SSF53335">
    <property type="entry name" value="S-adenosyl-L-methionine-dependent methyltransferases"/>
    <property type="match status" value="1"/>
</dbReference>
<feature type="non-terminal residue" evidence="2">
    <location>
        <position position="1"/>
    </location>
</feature>
<keyword evidence="2" id="KW-0489">Methyltransferase</keyword>
<keyword evidence="2" id="KW-0808">Transferase</keyword>
<reference evidence="2" key="1">
    <citation type="submission" date="2020-07" db="EMBL/GenBank/DDBJ databases">
        <title>Huge and variable diversity of episymbiotic CPR bacteria and DPANN archaea in groundwater ecosystems.</title>
        <authorList>
            <person name="He C.Y."/>
            <person name="Keren R."/>
            <person name="Whittaker M."/>
            <person name="Farag I.F."/>
            <person name="Doudna J."/>
            <person name="Cate J.H.D."/>
            <person name="Banfield J.F."/>
        </authorList>
    </citation>
    <scope>NUCLEOTIDE SEQUENCE</scope>
    <source>
        <strain evidence="2">NC_groundwater_928_Pr1_S-0.2um_72_17</strain>
    </source>
</reference>
<dbReference type="Proteomes" id="UP000807850">
    <property type="component" value="Unassembled WGS sequence"/>
</dbReference>
<name>A0A9D6QJ52_UNCEI</name>
<gene>
    <name evidence="2" type="ORF">HY076_07775</name>
</gene>
<dbReference type="InterPro" id="IPR029063">
    <property type="entry name" value="SAM-dependent_MTases_sf"/>
</dbReference>
<dbReference type="InterPro" id="IPR013216">
    <property type="entry name" value="Methyltransf_11"/>
</dbReference>
<proteinExistence type="predicted"/>
<dbReference type="GO" id="GO:0008757">
    <property type="term" value="F:S-adenosylmethionine-dependent methyltransferase activity"/>
    <property type="evidence" value="ECO:0007669"/>
    <property type="project" value="InterPro"/>
</dbReference>
<evidence type="ECO:0000313" key="2">
    <source>
        <dbReference type="EMBL" id="MBI3540157.1"/>
    </source>
</evidence>
<comment type="caution">
    <text evidence="2">The sequence shown here is derived from an EMBL/GenBank/DDBJ whole genome shotgun (WGS) entry which is preliminary data.</text>
</comment>
<dbReference type="Gene3D" id="3.40.50.150">
    <property type="entry name" value="Vaccinia Virus protein VP39"/>
    <property type="match status" value="1"/>
</dbReference>
<dbReference type="PANTHER" id="PTHR43591">
    <property type="entry name" value="METHYLTRANSFERASE"/>
    <property type="match status" value="1"/>
</dbReference>
<dbReference type="AlphaFoldDB" id="A0A9D6QJ52"/>